<evidence type="ECO:0000256" key="3">
    <source>
        <dbReference type="ARBA" id="ARBA00022679"/>
    </source>
</evidence>
<organism evidence="13 14">
    <name type="scientific">Candidatus Methylacidithermus pantelleriae</name>
    <dbReference type="NCBI Taxonomy" id="2744239"/>
    <lineage>
        <taxon>Bacteria</taxon>
        <taxon>Pseudomonadati</taxon>
        <taxon>Verrucomicrobiota</taxon>
        <taxon>Methylacidiphilae</taxon>
        <taxon>Methylacidiphilales</taxon>
        <taxon>Methylacidiphilaceae</taxon>
        <taxon>Candidatus Methylacidithermus</taxon>
    </lineage>
</organism>
<dbReference type="InterPro" id="IPR005490">
    <property type="entry name" value="LD_TPept_cat_dom"/>
</dbReference>
<dbReference type="SUPFAM" id="SSF48403">
    <property type="entry name" value="Ankyrin repeat"/>
    <property type="match status" value="1"/>
</dbReference>
<keyword evidence="6 10" id="KW-0573">Peptidoglycan synthesis</keyword>
<comment type="caution">
    <text evidence="13">The sequence shown here is derived from an EMBL/GenBank/DDBJ whole genome shotgun (WGS) entry which is preliminary data.</text>
</comment>
<evidence type="ECO:0000256" key="5">
    <source>
        <dbReference type="ARBA" id="ARBA00022960"/>
    </source>
</evidence>
<name>A0A8J2FSP9_9BACT</name>
<dbReference type="Gene3D" id="2.40.440.10">
    <property type="entry name" value="L,D-transpeptidase catalytic domain-like"/>
    <property type="match status" value="1"/>
</dbReference>
<keyword evidence="3" id="KW-0808">Transferase</keyword>
<feature type="repeat" description="ANK" evidence="9">
    <location>
        <begin position="278"/>
        <end position="310"/>
    </location>
</feature>
<dbReference type="AlphaFoldDB" id="A0A8J2FSP9"/>
<keyword evidence="4" id="KW-0677">Repeat</keyword>
<dbReference type="RefSeq" id="WP_174582193.1">
    <property type="nucleotide sequence ID" value="NZ_CAJNOB010000034.1"/>
</dbReference>
<feature type="active site" description="Proton donor/acceptor" evidence="10">
    <location>
        <position position="415"/>
    </location>
</feature>
<dbReference type="UniPathway" id="UPA00219"/>
<evidence type="ECO:0000256" key="11">
    <source>
        <dbReference type="SAM" id="MobiDB-lite"/>
    </source>
</evidence>
<comment type="similarity">
    <text evidence="2">Belongs to the YkuD family.</text>
</comment>
<keyword evidence="14" id="KW-1185">Reference proteome</keyword>
<dbReference type="InterPro" id="IPR002110">
    <property type="entry name" value="Ankyrin_rpt"/>
</dbReference>
<proteinExistence type="inferred from homology"/>
<evidence type="ECO:0000256" key="1">
    <source>
        <dbReference type="ARBA" id="ARBA00004752"/>
    </source>
</evidence>
<feature type="domain" description="L,D-TPase catalytic" evidence="12">
    <location>
        <begin position="344"/>
        <end position="452"/>
    </location>
</feature>
<evidence type="ECO:0000256" key="10">
    <source>
        <dbReference type="PROSITE-ProRule" id="PRU01373"/>
    </source>
</evidence>
<evidence type="ECO:0000256" key="7">
    <source>
        <dbReference type="ARBA" id="ARBA00023043"/>
    </source>
</evidence>
<dbReference type="InterPro" id="IPR038063">
    <property type="entry name" value="Transpep_catalytic_dom"/>
</dbReference>
<feature type="active site" description="Nucleophile" evidence="10">
    <location>
        <position position="428"/>
    </location>
</feature>
<accession>A0A8J2FSP9</accession>
<dbReference type="GO" id="GO:0004180">
    <property type="term" value="F:carboxypeptidase activity"/>
    <property type="evidence" value="ECO:0007669"/>
    <property type="project" value="UniProtKB-ARBA"/>
</dbReference>
<reference evidence="13" key="1">
    <citation type="submission" date="2021-02" db="EMBL/GenBank/DDBJ databases">
        <authorList>
            <person name="Cremers G."/>
            <person name="Picone N."/>
        </authorList>
    </citation>
    <scope>NUCLEOTIDE SEQUENCE</scope>
    <source>
        <strain evidence="13">PQ17</strain>
    </source>
</reference>
<evidence type="ECO:0000256" key="8">
    <source>
        <dbReference type="ARBA" id="ARBA00023316"/>
    </source>
</evidence>
<dbReference type="Gene3D" id="1.25.40.20">
    <property type="entry name" value="Ankyrin repeat-containing domain"/>
    <property type="match status" value="1"/>
</dbReference>
<dbReference type="SMART" id="SM00248">
    <property type="entry name" value="ANK"/>
    <property type="match status" value="7"/>
</dbReference>
<gene>
    <name evidence="13" type="ORF">MPNT_40064</name>
</gene>
<dbReference type="GO" id="GO:0009252">
    <property type="term" value="P:peptidoglycan biosynthetic process"/>
    <property type="evidence" value="ECO:0007669"/>
    <property type="project" value="UniProtKB-UniPathway"/>
</dbReference>
<feature type="repeat" description="ANK" evidence="9">
    <location>
        <begin position="151"/>
        <end position="183"/>
    </location>
</feature>
<dbReference type="Proteomes" id="UP000663859">
    <property type="component" value="Unassembled WGS sequence"/>
</dbReference>
<dbReference type="CDD" id="cd16913">
    <property type="entry name" value="YkuD_like"/>
    <property type="match status" value="1"/>
</dbReference>
<sequence length="453" mass="49252">MYSARPGLCHSDSLARRTVLRSVLETRTSDNVKRRIRIVPCVLAGLLLFEGCQKTPSRLGSSGEPNRATPVRSSEAAGKKSTAPIGPSQLVEAASQGDLPLLEQAVRAGISLDQPDPHGVVALVAAVSQRRADIVRFLLGAGANPRIPLSGGGSLVHLAVARGDPEIARILLQAGAPLESLDGEGRTPLALAVELDDPAMVRELVQAGANPNQEEPKYGQPLVMSAILEEKDAVLEALLENGADPNVSLANHTLGLEQWLKSFPDPKEHVSWYLHHERSITALMLATLVGRESSAEILLRFGADPDRVTRPHGMTALDFAAEAHRNTLLQILLGKSPRPEDQRYWIWVSLGSQRARLYDSENLLLEAPISTGRRGYETPKGEYVVTQKYKSWVSTLYRAPMPHFLRLNCGPMGLHGGPLPGYPASHGCIRLPYDKAQAFYRIAQRGTLVYVTD</sequence>
<evidence type="ECO:0000313" key="14">
    <source>
        <dbReference type="Proteomes" id="UP000663859"/>
    </source>
</evidence>
<dbReference type="SUPFAM" id="SSF141523">
    <property type="entry name" value="L,D-transpeptidase catalytic domain-like"/>
    <property type="match status" value="1"/>
</dbReference>
<evidence type="ECO:0000259" key="12">
    <source>
        <dbReference type="PROSITE" id="PS52029"/>
    </source>
</evidence>
<keyword evidence="5 10" id="KW-0133">Cell shape</keyword>
<dbReference type="GO" id="GO:0008360">
    <property type="term" value="P:regulation of cell shape"/>
    <property type="evidence" value="ECO:0007669"/>
    <property type="project" value="UniProtKB-UniRule"/>
</dbReference>
<evidence type="ECO:0000256" key="6">
    <source>
        <dbReference type="ARBA" id="ARBA00022984"/>
    </source>
</evidence>
<dbReference type="Pfam" id="PF03734">
    <property type="entry name" value="YkuD"/>
    <property type="match status" value="1"/>
</dbReference>
<keyword evidence="7 9" id="KW-0040">ANK repeat</keyword>
<dbReference type="GO" id="GO:0016740">
    <property type="term" value="F:transferase activity"/>
    <property type="evidence" value="ECO:0007669"/>
    <property type="project" value="UniProtKB-KW"/>
</dbReference>
<keyword evidence="8 10" id="KW-0961">Cell wall biogenesis/degradation</keyword>
<dbReference type="PROSITE" id="PS50297">
    <property type="entry name" value="ANK_REP_REGION"/>
    <property type="match status" value="2"/>
</dbReference>
<dbReference type="PROSITE" id="PS50088">
    <property type="entry name" value="ANK_REPEAT"/>
    <property type="match status" value="3"/>
</dbReference>
<feature type="region of interest" description="Disordered" evidence="11">
    <location>
        <begin position="56"/>
        <end position="87"/>
    </location>
</feature>
<feature type="repeat" description="ANK" evidence="9">
    <location>
        <begin position="184"/>
        <end position="216"/>
    </location>
</feature>
<dbReference type="Pfam" id="PF12796">
    <property type="entry name" value="Ank_2"/>
    <property type="match status" value="1"/>
</dbReference>
<dbReference type="InterPro" id="IPR050776">
    <property type="entry name" value="Ank_Repeat/CDKN_Inhibitor"/>
</dbReference>
<dbReference type="PANTHER" id="PTHR24201:SF15">
    <property type="entry name" value="ANKYRIN REPEAT DOMAIN-CONTAINING PROTEIN 66"/>
    <property type="match status" value="1"/>
</dbReference>
<evidence type="ECO:0000256" key="4">
    <source>
        <dbReference type="ARBA" id="ARBA00022737"/>
    </source>
</evidence>
<evidence type="ECO:0000256" key="2">
    <source>
        <dbReference type="ARBA" id="ARBA00005992"/>
    </source>
</evidence>
<evidence type="ECO:0000313" key="13">
    <source>
        <dbReference type="EMBL" id="CAF0700880.1"/>
    </source>
</evidence>
<dbReference type="PROSITE" id="PS52029">
    <property type="entry name" value="LD_TPASE"/>
    <property type="match status" value="1"/>
</dbReference>
<dbReference type="Pfam" id="PF00023">
    <property type="entry name" value="Ank"/>
    <property type="match status" value="1"/>
</dbReference>
<protein>
    <recommendedName>
        <fullName evidence="12">L,D-TPase catalytic domain-containing protein</fullName>
    </recommendedName>
</protein>
<dbReference type="EMBL" id="CAJNOB010000034">
    <property type="protein sequence ID" value="CAF0700880.1"/>
    <property type="molecule type" value="Genomic_DNA"/>
</dbReference>
<dbReference type="PANTHER" id="PTHR24201">
    <property type="entry name" value="ANK_REP_REGION DOMAIN-CONTAINING PROTEIN"/>
    <property type="match status" value="1"/>
</dbReference>
<evidence type="ECO:0000256" key="9">
    <source>
        <dbReference type="PROSITE-ProRule" id="PRU00023"/>
    </source>
</evidence>
<dbReference type="GO" id="GO:0071555">
    <property type="term" value="P:cell wall organization"/>
    <property type="evidence" value="ECO:0007669"/>
    <property type="project" value="UniProtKB-UniRule"/>
</dbReference>
<comment type="pathway">
    <text evidence="1 10">Cell wall biogenesis; peptidoglycan biosynthesis.</text>
</comment>
<dbReference type="InterPro" id="IPR036770">
    <property type="entry name" value="Ankyrin_rpt-contain_sf"/>
</dbReference>